<dbReference type="STRING" id="314283.MED297_12297"/>
<proteinExistence type="inferred from homology"/>
<name>A4BE31_9GAMM</name>
<accession>A4BE31</accession>
<organism evidence="5 6">
    <name type="scientific">Reinekea blandensis MED297</name>
    <dbReference type="NCBI Taxonomy" id="314283"/>
    <lineage>
        <taxon>Bacteria</taxon>
        <taxon>Pseudomonadati</taxon>
        <taxon>Pseudomonadota</taxon>
        <taxon>Gammaproteobacteria</taxon>
        <taxon>Oceanospirillales</taxon>
        <taxon>Saccharospirillaceae</taxon>
        <taxon>Reinekea</taxon>
    </lineage>
</organism>
<dbReference type="AlphaFoldDB" id="A4BE31"/>
<gene>
    <name evidence="5" type="ORF">MED297_12297</name>
</gene>
<protein>
    <submittedName>
        <fullName evidence="5">Molecular chaperone (Small heat shock protein)</fullName>
    </submittedName>
</protein>
<reference evidence="5 6" key="1">
    <citation type="submission" date="2006-02" db="EMBL/GenBank/DDBJ databases">
        <authorList>
            <person name="Pinhassi J."/>
            <person name="Pedros-Alio C."/>
            <person name="Ferriera S."/>
            <person name="Johnson J."/>
            <person name="Kravitz S."/>
            <person name="Halpern A."/>
            <person name="Remington K."/>
            <person name="Beeson K."/>
            <person name="Tran B."/>
            <person name="Rogers Y.-H."/>
            <person name="Friedman R."/>
            <person name="Venter J.C."/>
        </authorList>
    </citation>
    <scope>NUCLEOTIDE SEQUENCE [LARGE SCALE GENOMIC DNA]</scope>
    <source>
        <strain evidence="5 6">MED297</strain>
    </source>
</reference>
<dbReference type="InterPro" id="IPR037913">
    <property type="entry name" value="ACD_IbpA/B"/>
</dbReference>
<dbReference type="PANTHER" id="PTHR47062">
    <property type="match status" value="1"/>
</dbReference>
<sequence length="152" mass="17148">MRTAFDFTPLYRNTIGFDRIAQMIDAAAQSSSNGNNYPPYDIEVTGENQYTITLAVAGFTEEELEIHSESGVLQVRGKKEKDDQKREYLYQGIAYRSFERKFQLADHVKVNGANLANGLLTIELFKEVPEAMKPKKSPLTALVPWNSKTPDV</sequence>
<dbReference type="PROSITE" id="PS01031">
    <property type="entry name" value="SHSP"/>
    <property type="match status" value="1"/>
</dbReference>
<evidence type="ECO:0000259" key="4">
    <source>
        <dbReference type="PROSITE" id="PS01031"/>
    </source>
</evidence>
<comment type="similarity">
    <text evidence="2 3">Belongs to the small heat shock protein (HSP20) family.</text>
</comment>
<dbReference type="InterPro" id="IPR002068">
    <property type="entry name" value="A-crystallin/Hsp20_dom"/>
</dbReference>
<keyword evidence="6" id="KW-1185">Reference proteome</keyword>
<dbReference type="Gene3D" id="2.60.40.790">
    <property type="match status" value="1"/>
</dbReference>
<evidence type="ECO:0000313" key="5">
    <source>
        <dbReference type="EMBL" id="EAR09509.1"/>
    </source>
</evidence>
<evidence type="ECO:0000256" key="3">
    <source>
        <dbReference type="RuleBase" id="RU003616"/>
    </source>
</evidence>
<dbReference type="HOGENOM" id="CLU_046737_4_2_6"/>
<evidence type="ECO:0000256" key="1">
    <source>
        <dbReference type="ARBA" id="ARBA00023016"/>
    </source>
</evidence>
<dbReference type="CDD" id="cd06470">
    <property type="entry name" value="ACD_IbpA-B_like"/>
    <property type="match status" value="1"/>
</dbReference>
<feature type="domain" description="SHSP" evidence="4">
    <location>
        <begin position="31"/>
        <end position="142"/>
    </location>
</feature>
<dbReference type="Proteomes" id="UP000005953">
    <property type="component" value="Unassembled WGS sequence"/>
</dbReference>
<dbReference type="Pfam" id="PF00011">
    <property type="entry name" value="HSP20"/>
    <property type="match status" value="1"/>
</dbReference>
<evidence type="ECO:0000313" key="6">
    <source>
        <dbReference type="Proteomes" id="UP000005953"/>
    </source>
</evidence>
<comment type="caution">
    <text evidence="5">The sequence shown here is derived from an EMBL/GenBank/DDBJ whole genome shotgun (WGS) entry which is preliminary data.</text>
</comment>
<keyword evidence="1 5" id="KW-0346">Stress response</keyword>
<evidence type="ECO:0000256" key="2">
    <source>
        <dbReference type="PROSITE-ProRule" id="PRU00285"/>
    </source>
</evidence>
<dbReference type="PANTHER" id="PTHR47062:SF1">
    <property type="entry name" value="SMALL HEAT SHOCK PROTEIN IBPA"/>
    <property type="match status" value="1"/>
</dbReference>
<dbReference type="InterPro" id="IPR008978">
    <property type="entry name" value="HSP20-like_chaperone"/>
</dbReference>
<dbReference type="EMBL" id="AAOE01000009">
    <property type="protein sequence ID" value="EAR09509.1"/>
    <property type="molecule type" value="Genomic_DNA"/>
</dbReference>
<dbReference type="RefSeq" id="WP_008042156.1">
    <property type="nucleotide sequence ID" value="NZ_CH724149.1"/>
</dbReference>
<dbReference type="SUPFAM" id="SSF49764">
    <property type="entry name" value="HSP20-like chaperones"/>
    <property type="match status" value="1"/>
</dbReference>
<dbReference type="OrthoDB" id="6871152at2"/>